<proteinExistence type="predicted"/>
<dbReference type="AlphaFoldDB" id="A0A0A9A348"/>
<reference evidence="1" key="2">
    <citation type="journal article" date="2015" name="Data Brief">
        <title>Shoot transcriptome of the giant reed, Arundo donax.</title>
        <authorList>
            <person name="Barrero R.A."/>
            <person name="Guerrero F.D."/>
            <person name="Moolhuijzen P."/>
            <person name="Goolsby J.A."/>
            <person name="Tidwell J."/>
            <person name="Bellgard S.E."/>
            <person name="Bellgard M.I."/>
        </authorList>
    </citation>
    <scope>NUCLEOTIDE SEQUENCE</scope>
    <source>
        <tissue evidence="1">Shoot tissue taken approximately 20 cm above the soil surface</tissue>
    </source>
</reference>
<organism evidence="1">
    <name type="scientific">Arundo donax</name>
    <name type="common">Giant reed</name>
    <name type="synonym">Donax arundinaceus</name>
    <dbReference type="NCBI Taxonomy" id="35708"/>
    <lineage>
        <taxon>Eukaryota</taxon>
        <taxon>Viridiplantae</taxon>
        <taxon>Streptophyta</taxon>
        <taxon>Embryophyta</taxon>
        <taxon>Tracheophyta</taxon>
        <taxon>Spermatophyta</taxon>
        <taxon>Magnoliopsida</taxon>
        <taxon>Liliopsida</taxon>
        <taxon>Poales</taxon>
        <taxon>Poaceae</taxon>
        <taxon>PACMAD clade</taxon>
        <taxon>Arundinoideae</taxon>
        <taxon>Arundineae</taxon>
        <taxon>Arundo</taxon>
    </lineage>
</organism>
<accession>A0A0A9A348</accession>
<evidence type="ECO:0000313" key="1">
    <source>
        <dbReference type="EMBL" id="JAD46054.1"/>
    </source>
</evidence>
<sequence>MLQFTSTLSSTVDMLSSNLKIVQNLTQYCQQCSGGYLLLRQGCFICISNSI</sequence>
<name>A0A0A9A348_ARUDO</name>
<protein>
    <submittedName>
        <fullName evidence="1">Uncharacterized protein</fullName>
    </submittedName>
</protein>
<dbReference type="EMBL" id="GBRH01251841">
    <property type="protein sequence ID" value="JAD46054.1"/>
    <property type="molecule type" value="Transcribed_RNA"/>
</dbReference>
<reference evidence="1" key="1">
    <citation type="submission" date="2014-09" db="EMBL/GenBank/DDBJ databases">
        <authorList>
            <person name="Magalhaes I.L.F."/>
            <person name="Oliveira U."/>
            <person name="Santos F.R."/>
            <person name="Vidigal T.H.D.A."/>
            <person name="Brescovit A.D."/>
            <person name="Santos A.J."/>
        </authorList>
    </citation>
    <scope>NUCLEOTIDE SEQUENCE</scope>
    <source>
        <tissue evidence="1">Shoot tissue taken approximately 20 cm above the soil surface</tissue>
    </source>
</reference>